<evidence type="ECO:0000256" key="6">
    <source>
        <dbReference type="ARBA" id="ARBA00022741"/>
    </source>
</evidence>
<evidence type="ECO:0000256" key="4">
    <source>
        <dbReference type="ARBA" id="ARBA00022705"/>
    </source>
</evidence>
<keyword evidence="5" id="KW-0479">Metal-binding</keyword>
<dbReference type="RefSeq" id="WP_141292929.1">
    <property type="nucleotide sequence ID" value="NZ_BJCD01000023.1"/>
</dbReference>
<dbReference type="Proteomes" id="UP000299794">
    <property type="component" value="Unassembled WGS sequence"/>
</dbReference>
<dbReference type="PANTHER" id="PTHR11669:SF0">
    <property type="entry name" value="PROTEIN STICHEL-LIKE 2"/>
    <property type="match status" value="1"/>
</dbReference>
<dbReference type="GO" id="GO:0009360">
    <property type="term" value="C:DNA polymerase III complex"/>
    <property type="evidence" value="ECO:0007669"/>
    <property type="project" value="InterPro"/>
</dbReference>
<dbReference type="NCBIfam" id="NF004046">
    <property type="entry name" value="PRK05563.1"/>
    <property type="match status" value="1"/>
</dbReference>
<accession>A0A479ZTR2</accession>
<dbReference type="NCBIfam" id="NF011510">
    <property type="entry name" value="PRK14948.1"/>
    <property type="match status" value="1"/>
</dbReference>
<protein>
    <recommendedName>
        <fullName evidence="12">DNA polymerase III subunit gamma/tau</fullName>
        <ecNumber evidence="12">2.7.7.7</ecNumber>
    </recommendedName>
</protein>
<dbReference type="EMBL" id="BJCD01000023">
    <property type="protein sequence ID" value="GCL34738.1"/>
    <property type="molecule type" value="Genomic_DNA"/>
</dbReference>
<evidence type="ECO:0000313" key="15">
    <source>
        <dbReference type="EMBL" id="GCL34738.1"/>
    </source>
</evidence>
<gene>
    <name evidence="12" type="primary">dnaX</name>
    <name evidence="15" type="ORF">PA905_46750</name>
</gene>
<dbReference type="NCBIfam" id="TIGR02397">
    <property type="entry name" value="dnaX_nterm"/>
    <property type="match status" value="1"/>
</dbReference>
<dbReference type="InterPro" id="IPR045085">
    <property type="entry name" value="HLD_clamp_pol_III_gamma_tau"/>
</dbReference>
<dbReference type="InterPro" id="IPR027417">
    <property type="entry name" value="P-loop_NTPase"/>
</dbReference>
<dbReference type="FunFam" id="1.10.8.60:FF:000013">
    <property type="entry name" value="DNA polymerase III subunit gamma/tau"/>
    <property type="match status" value="1"/>
</dbReference>
<dbReference type="SUPFAM" id="SSF48019">
    <property type="entry name" value="post-AAA+ oligomerization domain-like"/>
    <property type="match status" value="1"/>
</dbReference>
<dbReference type="InterPro" id="IPR022754">
    <property type="entry name" value="DNA_pol_III_gamma-3"/>
</dbReference>
<evidence type="ECO:0000313" key="16">
    <source>
        <dbReference type="Proteomes" id="UP000299794"/>
    </source>
</evidence>
<keyword evidence="10" id="KW-0175">Coiled coil</keyword>
<evidence type="ECO:0000256" key="13">
    <source>
        <dbReference type="SAM" id="MobiDB-lite"/>
    </source>
</evidence>
<evidence type="ECO:0000256" key="1">
    <source>
        <dbReference type="ARBA" id="ARBA00006360"/>
    </source>
</evidence>
<keyword evidence="7" id="KW-0862">Zinc</keyword>
<dbReference type="GO" id="GO:0005524">
    <property type="term" value="F:ATP binding"/>
    <property type="evidence" value="ECO:0007669"/>
    <property type="project" value="UniProtKB-KW"/>
</dbReference>
<dbReference type="InterPro" id="IPR003593">
    <property type="entry name" value="AAA+_ATPase"/>
</dbReference>
<comment type="subunit">
    <text evidence="12">DNA polymerase III contains a core (composed of alpha, epsilon and theta chains) that associates with a tau subunit. This core dimerizes to form the POLIII' complex. PolIII' associates with the gamma complex (composed of gamma, delta, delta', psi and chi chains) and with the beta chain to form the complete DNA polymerase III complex.</text>
</comment>
<dbReference type="PANTHER" id="PTHR11669">
    <property type="entry name" value="REPLICATION FACTOR C / DNA POLYMERASE III GAMMA-TAU SUBUNIT"/>
    <property type="match status" value="1"/>
</dbReference>
<proteinExistence type="inferred from homology"/>
<dbReference type="Gene3D" id="3.40.50.300">
    <property type="entry name" value="P-loop containing nucleotide triphosphate hydrolases"/>
    <property type="match status" value="1"/>
</dbReference>
<sequence length="668" mass="74395">MSYEPLHHKYRPQTFAHLVGQEAIATTLTNAIESQRIAPAYLFTGPRGTGKTSSARILAKSLNCLANQNPTATPCGVCEVCKGITNGSTLDVIEIDAASNTGVDNIRELIERSQFAPVQCRYKVYVIDECHMLSTAAFNALLKTLEEPPDRVVFVLATTDPQRVLPTIISRCQRFDFRRIPLDSMIKHLKYIAQQEAINIADDAVFMVAQIAQGGLRDAESLLDQLSLLSGEITVEKVWDLVGAVPERDLISLLEAIDSGDTAIILDCIRNLLNRGREPLIVLQNLAGFYRDLLIAKTASTRSDLVALTQPTWEQLCQFSHRWDSTIILAGQKHLRESEVQIKHSTQPRLWLEIILLGLLPAALQKSVIIQTVTVTQTPQRTVQTQPETVPFVQRSEPSNPSQNPVNSPVFQPTYTPEPQPQTQPQVKAEIPAPPTEPPIVTDANLDQIWQQVLDYIQPNGTQQMFRQQGRLIQFNSEVAVIKMASSTLLKMAQTKQKLSSLEKAFQQVFGHPVKINFDSRGGNSVNQVQDITPPSPPYSPVNNSRVSSPEVVQTPVINTQEQQQISESPNQDINKNHQIENINNNSFKPIEKVETVPISPEQADTQAVAIASQKLVDFFQGKMIELEEKPTSKTATLLDKKADAIEINENENFIEIDDLDEENDDDF</sequence>
<comment type="function">
    <text evidence="12">DNA polymerase III is a complex, multichain enzyme responsible for most of the replicative synthesis in bacteria. This DNA polymerase also exhibits 3' to 5' exonuclease activity.</text>
</comment>
<dbReference type="Pfam" id="PF12169">
    <property type="entry name" value="DNA_pol3_gamma3"/>
    <property type="match status" value="1"/>
</dbReference>
<evidence type="ECO:0000256" key="7">
    <source>
        <dbReference type="ARBA" id="ARBA00022833"/>
    </source>
</evidence>
<dbReference type="InterPro" id="IPR012763">
    <property type="entry name" value="DNA_pol_III_sug/sutau_N"/>
</dbReference>
<feature type="compositionally biased region" description="Low complexity" evidence="13">
    <location>
        <begin position="378"/>
        <end position="415"/>
    </location>
</feature>
<keyword evidence="2 12" id="KW-0808">Transferase</keyword>
<dbReference type="SUPFAM" id="SSF52540">
    <property type="entry name" value="P-loop containing nucleoside triphosphate hydrolases"/>
    <property type="match status" value="1"/>
</dbReference>
<feature type="region of interest" description="Disordered" evidence="13">
    <location>
        <begin position="521"/>
        <end position="547"/>
    </location>
</feature>
<keyword evidence="8 12" id="KW-0067">ATP-binding</keyword>
<evidence type="ECO:0000256" key="3">
    <source>
        <dbReference type="ARBA" id="ARBA00022695"/>
    </source>
</evidence>
<evidence type="ECO:0000256" key="11">
    <source>
        <dbReference type="ARBA" id="ARBA00049244"/>
    </source>
</evidence>
<dbReference type="GO" id="GO:0003677">
    <property type="term" value="F:DNA binding"/>
    <property type="evidence" value="ECO:0007669"/>
    <property type="project" value="InterPro"/>
</dbReference>
<dbReference type="GO" id="GO:0003887">
    <property type="term" value="F:DNA-directed DNA polymerase activity"/>
    <property type="evidence" value="ECO:0007669"/>
    <property type="project" value="UniProtKB-KW"/>
</dbReference>
<dbReference type="Pfam" id="PF23007">
    <property type="entry name" value="DnaA_N-like_STI"/>
    <property type="match status" value="1"/>
</dbReference>
<keyword evidence="6 12" id="KW-0547">Nucleotide-binding</keyword>
<evidence type="ECO:0000256" key="9">
    <source>
        <dbReference type="ARBA" id="ARBA00022932"/>
    </source>
</evidence>
<feature type="domain" description="AAA+ ATPase" evidence="14">
    <location>
        <begin position="37"/>
        <end position="181"/>
    </location>
</feature>
<evidence type="ECO:0000256" key="5">
    <source>
        <dbReference type="ARBA" id="ARBA00022723"/>
    </source>
</evidence>
<dbReference type="InterPro" id="IPR050238">
    <property type="entry name" value="DNA_Rep/Repair_Clamp_Loader"/>
</dbReference>
<dbReference type="InterPro" id="IPR054506">
    <property type="entry name" value="DnaA_N-like_STI"/>
</dbReference>
<keyword evidence="3 12" id="KW-0548">Nucleotidyltransferase</keyword>
<dbReference type="AlphaFoldDB" id="A0A479ZTR2"/>
<evidence type="ECO:0000256" key="12">
    <source>
        <dbReference type="RuleBase" id="RU364063"/>
    </source>
</evidence>
<dbReference type="CDD" id="cd00009">
    <property type="entry name" value="AAA"/>
    <property type="match status" value="1"/>
</dbReference>
<keyword evidence="9 12" id="KW-0239">DNA-directed DNA polymerase</keyword>
<dbReference type="InterPro" id="IPR008921">
    <property type="entry name" value="DNA_pol3_clamp-load_cplx_C"/>
</dbReference>
<dbReference type="Gene3D" id="1.10.8.60">
    <property type="match status" value="1"/>
</dbReference>
<keyword evidence="4 12" id="KW-0235">DNA replication</keyword>
<evidence type="ECO:0000256" key="8">
    <source>
        <dbReference type="ARBA" id="ARBA00022840"/>
    </source>
</evidence>
<comment type="catalytic activity">
    <reaction evidence="11 12">
        <text>DNA(n) + a 2'-deoxyribonucleoside 5'-triphosphate = DNA(n+1) + diphosphate</text>
        <dbReference type="Rhea" id="RHEA:22508"/>
        <dbReference type="Rhea" id="RHEA-COMP:17339"/>
        <dbReference type="Rhea" id="RHEA-COMP:17340"/>
        <dbReference type="ChEBI" id="CHEBI:33019"/>
        <dbReference type="ChEBI" id="CHEBI:61560"/>
        <dbReference type="ChEBI" id="CHEBI:173112"/>
        <dbReference type="EC" id="2.7.7.7"/>
    </reaction>
</comment>
<organism evidence="15 16">
    <name type="scientific">Planktothrix agardhii CCAP 1459/11A</name>
    <dbReference type="NCBI Taxonomy" id="282420"/>
    <lineage>
        <taxon>Bacteria</taxon>
        <taxon>Bacillati</taxon>
        <taxon>Cyanobacteriota</taxon>
        <taxon>Cyanophyceae</taxon>
        <taxon>Oscillatoriophycideae</taxon>
        <taxon>Oscillatoriales</taxon>
        <taxon>Microcoleaceae</taxon>
        <taxon>Planktothrix</taxon>
    </lineage>
</organism>
<reference evidence="16" key="1">
    <citation type="submission" date="2019-02" db="EMBL/GenBank/DDBJ databases">
        <title>Draft genome sequence of Planktothrix agardhii NIES-905.</title>
        <authorList>
            <person name="Yamaguchi H."/>
            <person name="Suzuki S."/>
            <person name="Kawachi M."/>
        </authorList>
    </citation>
    <scope>NUCLEOTIDE SEQUENCE [LARGE SCALE GENOMIC DNA]</scope>
    <source>
        <strain evidence="16">CCAP 1459/11A</strain>
    </source>
</reference>
<feature type="region of interest" description="Disordered" evidence="13">
    <location>
        <begin position="378"/>
        <end position="436"/>
    </location>
</feature>
<feature type="compositionally biased region" description="Polar residues" evidence="13">
    <location>
        <begin position="522"/>
        <end position="533"/>
    </location>
</feature>
<dbReference type="Pfam" id="PF13177">
    <property type="entry name" value="DNA_pol3_delta2"/>
    <property type="match status" value="1"/>
</dbReference>
<dbReference type="EC" id="2.7.7.7" evidence="12"/>
<dbReference type="GO" id="GO:0046872">
    <property type="term" value="F:metal ion binding"/>
    <property type="evidence" value="ECO:0007669"/>
    <property type="project" value="UniProtKB-KW"/>
</dbReference>
<evidence type="ECO:0000256" key="10">
    <source>
        <dbReference type="ARBA" id="ARBA00023054"/>
    </source>
</evidence>
<dbReference type="GO" id="GO:0006261">
    <property type="term" value="P:DNA-templated DNA replication"/>
    <property type="evidence" value="ECO:0007669"/>
    <property type="project" value="TreeGrafter"/>
</dbReference>
<dbReference type="FunFam" id="3.40.50.300:FF:000014">
    <property type="entry name" value="DNA polymerase III subunit gamma/tau"/>
    <property type="match status" value="1"/>
</dbReference>
<dbReference type="SMART" id="SM00382">
    <property type="entry name" value="AAA"/>
    <property type="match status" value="1"/>
</dbReference>
<dbReference type="Pfam" id="PF22608">
    <property type="entry name" value="DNAX_ATPase_lid"/>
    <property type="match status" value="1"/>
</dbReference>
<evidence type="ECO:0000259" key="14">
    <source>
        <dbReference type="SMART" id="SM00382"/>
    </source>
</evidence>
<evidence type="ECO:0000256" key="2">
    <source>
        <dbReference type="ARBA" id="ARBA00022679"/>
    </source>
</evidence>
<name>A0A479ZTR2_PLAAG</name>
<dbReference type="Gene3D" id="1.20.272.10">
    <property type="match status" value="1"/>
</dbReference>
<comment type="caution">
    <text evidence="15">The sequence shown here is derived from an EMBL/GenBank/DDBJ whole genome shotgun (WGS) entry which is preliminary data.</text>
</comment>
<comment type="similarity">
    <text evidence="1 12">Belongs to the DnaX/STICHEL family.</text>
</comment>